<dbReference type="GO" id="GO:0009231">
    <property type="term" value="P:riboflavin biosynthetic process"/>
    <property type="evidence" value="ECO:0007669"/>
    <property type="project" value="UniProtKB-UniRule"/>
</dbReference>
<evidence type="ECO:0000256" key="8">
    <source>
        <dbReference type="ARBA" id="ARBA00023134"/>
    </source>
</evidence>
<evidence type="ECO:0000256" key="10">
    <source>
        <dbReference type="ARBA" id="ARBA00049295"/>
    </source>
</evidence>
<dbReference type="PANTHER" id="PTHR21327">
    <property type="entry name" value="GTP CYCLOHYDROLASE II-RELATED"/>
    <property type="match status" value="1"/>
</dbReference>
<feature type="compositionally biased region" description="Low complexity" evidence="12">
    <location>
        <begin position="27"/>
        <end position="40"/>
    </location>
</feature>
<keyword evidence="8 11" id="KW-0342">GTP-binding</keyword>
<feature type="binding site" evidence="11">
    <location>
        <position position="98"/>
    </location>
    <ligand>
        <name>Zn(2+)</name>
        <dbReference type="ChEBI" id="CHEBI:29105"/>
        <note>catalytic</note>
    </ligand>
</feature>
<feature type="active site" description="Proton acceptor" evidence="11">
    <location>
        <position position="172"/>
    </location>
</feature>
<evidence type="ECO:0000256" key="12">
    <source>
        <dbReference type="SAM" id="MobiDB-lite"/>
    </source>
</evidence>
<dbReference type="Gene3D" id="3.40.50.10990">
    <property type="entry name" value="GTP cyclohydrolase II"/>
    <property type="match status" value="1"/>
</dbReference>
<evidence type="ECO:0000313" key="14">
    <source>
        <dbReference type="EMBL" id="RFS82846.1"/>
    </source>
</evidence>
<accession>A0A372GBR3</accession>
<organism evidence="14 15">
    <name type="scientific">Actinomadura spongiicola</name>
    <dbReference type="NCBI Taxonomy" id="2303421"/>
    <lineage>
        <taxon>Bacteria</taxon>
        <taxon>Bacillati</taxon>
        <taxon>Actinomycetota</taxon>
        <taxon>Actinomycetes</taxon>
        <taxon>Streptosporangiales</taxon>
        <taxon>Thermomonosporaceae</taxon>
        <taxon>Actinomadura</taxon>
    </lineage>
</organism>
<feature type="binding site" evidence="11">
    <location>
        <position position="114"/>
    </location>
    <ligand>
        <name>GTP</name>
        <dbReference type="ChEBI" id="CHEBI:37565"/>
    </ligand>
</feature>
<dbReference type="GO" id="GO:0005829">
    <property type="term" value="C:cytosol"/>
    <property type="evidence" value="ECO:0007669"/>
    <property type="project" value="TreeGrafter"/>
</dbReference>
<feature type="active site" description="Nucleophile" evidence="11">
    <location>
        <position position="174"/>
    </location>
</feature>
<dbReference type="InterPro" id="IPR036144">
    <property type="entry name" value="RibA-like_sf"/>
</dbReference>
<proteinExistence type="inferred from homology"/>
<dbReference type="CDD" id="cd00641">
    <property type="entry name" value="GTP_cyclohydro2"/>
    <property type="match status" value="1"/>
</dbReference>
<comment type="similarity">
    <text evidence="11">Belongs to the GTP cyclohydrolase II family.</text>
</comment>
<evidence type="ECO:0000256" key="1">
    <source>
        <dbReference type="ARBA" id="ARBA00004853"/>
    </source>
</evidence>
<feature type="binding site" evidence="11">
    <location>
        <begin position="93"/>
        <end position="97"/>
    </location>
    <ligand>
        <name>GTP</name>
        <dbReference type="ChEBI" id="CHEBI:37565"/>
    </ligand>
</feature>
<dbReference type="NCBIfam" id="TIGR00505">
    <property type="entry name" value="ribA"/>
    <property type="match status" value="1"/>
</dbReference>
<dbReference type="EC" id="3.5.4.25" evidence="11"/>
<dbReference type="UniPathway" id="UPA00275">
    <property type="reaction ID" value="UER00400"/>
</dbReference>
<evidence type="ECO:0000256" key="4">
    <source>
        <dbReference type="ARBA" id="ARBA00022723"/>
    </source>
</evidence>
<evidence type="ECO:0000256" key="3">
    <source>
        <dbReference type="ARBA" id="ARBA00022619"/>
    </source>
</evidence>
<evidence type="ECO:0000256" key="6">
    <source>
        <dbReference type="ARBA" id="ARBA00022801"/>
    </source>
</evidence>
<dbReference type="PANTHER" id="PTHR21327:SF18">
    <property type="entry name" value="3,4-DIHYDROXY-2-BUTANONE 4-PHOSPHATE SYNTHASE"/>
    <property type="match status" value="1"/>
</dbReference>
<sequence>MRDQGIEQKDSRGDAAPDDAATKDTANRNTANRNTATSDTAIEDIAPEDIAEARLRTRRGVFRAVAFRDPVDGHEHMALVRGDVRGRERVLVRMHSECMTGDIFGATRCECGDQLDTALDAIAREGAGVLVYLRGHEGRGIGLVAKVRTHILQDDQGLDTVDSATAIGLPVDVRDYGPAARVLRHLAVRSVRLLSNNPVKVDALESYGVPVASRVPLLVPVSDDNVRYLTAKRDRLGHDLPQLDELDELGQLDELGGLGDAQVGEVHG</sequence>
<gene>
    <name evidence="11 14" type="primary">ribA</name>
    <name evidence="14" type="ORF">D0T12_25850</name>
</gene>
<evidence type="ECO:0000259" key="13">
    <source>
        <dbReference type="Pfam" id="PF00925"/>
    </source>
</evidence>
<dbReference type="NCBIfam" id="NF001591">
    <property type="entry name" value="PRK00393.1"/>
    <property type="match status" value="1"/>
</dbReference>
<keyword evidence="3 11" id="KW-0686">Riboflavin biosynthesis</keyword>
<keyword evidence="6 11" id="KW-0378">Hydrolase</keyword>
<dbReference type="HAMAP" id="MF_00179">
    <property type="entry name" value="RibA"/>
    <property type="match status" value="1"/>
</dbReference>
<evidence type="ECO:0000256" key="7">
    <source>
        <dbReference type="ARBA" id="ARBA00022833"/>
    </source>
</evidence>
<evidence type="ECO:0000256" key="2">
    <source>
        <dbReference type="ARBA" id="ARBA00005520"/>
    </source>
</evidence>
<feature type="binding site" evidence="11">
    <location>
        <position position="195"/>
    </location>
    <ligand>
        <name>GTP</name>
        <dbReference type="ChEBI" id="CHEBI:37565"/>
    </ligand>
</feature>
<feature type="binding site" evidence="11">
    <location>
        <position position="109"/>
    </location>
    <ligand>
        <name>Zn(2+)</name>
        <dbReference type="ChEBI" id="CHEBI:29105"/>
        <note>catalytic</note>
    </ligand>
</feature>
<dbReference type="InterPro" id="IPR032677">
    <property type="entry name" value="GTP_cyclohydro_II"/>
</dbReference>
<keyword evidence="15" id="KW-1185">Reference proteome</keyword>
<name>A0A372GBR3_9ACTN</name>
<feature type="binding site" evidence="11">
    <location>
        <position position="111"/>
    </location>
    <ligand>
        <name>Zn(2+)</name>
        <dbReference type="ChEBI" id="CHEBI:29105"/>
        <note>catalytic</note>
    </ligand>
</feature>
<feature type="binding site" evidence="11">
    <location>
        <position position="200"/>
    </location>
    <ligand>
        <name>GTP</name>
        <dbReference type="ChEBI" id="CHEBI:37565"/>
    </ligand>
</feature>
<dbReference type="GO" id="GO:0008270">
    <property type="term" value="F:zinc ion binding"/>
    <property type="evidence" value="ECO:0007669"/>
    <property type="project" value="UniProtKB-UniRule"/>
</dbReference>
<evidence type="ECO:0000256" key="9">
    <source>
        <dbReference type="ARBA" id="ARBA00043932"/>
    </source>
</evidence>
<comment type="function">
    <text evidence="9 11">Catalyzes the conversion of GTP to 2,5-diamino-6-ribosylamino-4(3H)-pyrimidinone 5'-phosphate (DARP), formate and pyrophosphate.</text>
</comment>
<dbReference type="SUPFAM" id="SSF142695">
    <property type="entry name" value="RibA-like"/>
    <property type="match status" value="1"/>
</dbReference>
<comment type="pathway">
    <text evidence="1 11">Cofactor biosynthesis; riboflavin biosynthesis; 5-amino-6-(D-ribitylamino)uracil from GTP: step 1/4.</text>
</comment>
<dbReference type="GO" id="GO:0003935">
    <property type="term" value="F:GTP cyclohydrolase II activity"/>
    <property type="evidence" value="ECO:0007669"/>
    <property type="project" value="UniProtKB-UniRule"/>
</dbReference>
<evidence type="ECO:0000256" key="5">
    <source>
        <dbReference type="ARBA" id="ARBA00022741"/>
    </source>
</evidence>
<dbReference type="FunFam" id="3.40.50.10990:FF:000001">
    <property type="entry name" value="Riboflavin biosynthesis protein RibBA"/>
    <property type="match status" value="1"/>
</dbReference>
<dbReference type="Proteomes" id="UP000262882">
    <property type="component" value="Unassembled WGS sequence"/>
</dbReference>
<comment type="catalytic activity">
    <reaction evidence="10 11">
        <text>GTP + 4 H2O = 2,5-diamino-6-hydroxy-4-(5-phosphoribosylamino)-pyrimidine + formate + 2 phosphate + 3 H(+)</text>
        <dbReference type="Rhea" id="RHEA:23704"/>
        <dbReference type="ChEBI" id="CHEBI:15377"/>
        <dbReference type="ChEBI" id="CHEBI:15378"/>
        <dbReference type="ChEBI" id="CHEBI:15740"/>
        <dbReference type="ChEBI" id="CHEBI:37565"/>
        <dbReference type="ChEBI" id="CHEBI:43474"/>
        <dbReference type="ChEBI" id="CHEBI:58614"/>
        <dbReference type="EC" id="3.5.4.25"/>
    </reaction>
</comment>
<feature type="domain" description="GTP cyclohydrolase II" evidence="13">
    <location>
        <begin position="50"/>
        <end position="216"/>
    </location>
</feature>
<comment type="similarity">
    <text evidence="2">In the N-terminal section; belongs to the DHBP synthase family.</text>
</comment>
<protein>
    <recommendedName>
        <fullName evidence="11">GTP cyclohydrolase-2</fullName>
        <ecNumber evidence="11">3.5.4.25</ecNumber>
    </recommendedName>
    <alternativeName>
        <fullName evidence="11">GTP cyclohydrolase II</fullName>
    </alternativeName>
</protein>
<reference evidence="14 15" key="1">
    <citation type="submission" date="2018-08" db="EMBL/GenBank/DDBJ databases">
        <title>Actinomadura spongicola sp. nov., isolated from marine sponge Leucetta chagosensis.</title>
        <authorList>
            <person name="Li L."/>
            <person name="Lin H.W."/>
        </authorList>
    </citation>
    <scope>NUCLEOTIDE SEQUENCE [LARGE SCALE GENOMIC DNA]</scope>
    <source>
        <strain evidence="14 15">LHW52907</strain>
    </source>
</reference>
<feature type="binding site" evidence="11">
    <location>
        <begin position="137"/>
        <end position="139"/>
    </location>
    <ligand>
        <name>GTP</name>
        <dbReference type="ChEBI" id="CHEBI:37565"/>
    </ligand>
</feature>
<dbReference type="GO" id="GO:0005525">
    <property type="term" value="F:GTP binding"/>
    <property type="evidence" value="ECO:0007669"/>
    <property type="project" value="UniProtKB-KW"/>
</dbReference>
<evidence type="ECO:0000256" key="11">
    <source>
        <dbReference type="HAMAP-Rule" id="MF_00179"/>
    </source>
</evidence>
<keyword evidence="5 11" id="KW-0547">Nucleotide-binding</keyword>
<comment type="cofactor">
    <cofactor evidence="11">
        <name>Zn(2+)</name>
        <dbReference type="ChEBI" id="CHEBI:29105"/>
    </cofactor>
    <text evidence="11">Binds 1 zinc ion per subunit.</text>
</comment>
<dbReference type="AlphaFoldDB" id="A0A372GBR3"/>
<keyword evidence="4 11" id="KW-0479">Metal-binding</keyword>
<keyword evidence="7 11" id="KW-0862">Zinc</keyword>
<feature type="compositionally biased region" description="Basic and acidic residues" evidence="12">
    <location>
        <begin position="1"/>
        <end position="26"/>
    </location>
</feature>
<dbReference type="Pfam" id="PF00925">
    <property type="entry name" value="GTP_cyclohydro2"/>
    <property type="match status" value="1"/>
</dbReference>
<dbReference type="EMBL" id="QVNQ01000008">
    <property type="protein sequence ID" value="RFS82846.1"/>
    <property type="molecule type" value="Genomic_DNA"/>
</dbReference>
<evidence type="ECO:0000313" key="15">
    <source>
        <dbReference type="Proteomes" id="UP000262882"/>
    </source>
</evidence>
<dbReference type="OrthoDB" id="9793111at2"/>
<comment type="caution">
    <text evidence="14">The sequence shown here is derived from an EMBL/GenBank/DDBJ whole genome shotgun (WGS) entry which is preliminary data.</text>
</comment>
<dbReference type="RefSeq" id="WP_117402385.1">
    <property type="nucleotide sequence ID" value="NZ_QVNQ01000008.1"/>
</dbReference>
<feature type="region of interest" description="Disordered" evidence="12">
    <location>
        <begin position="1"/>
        <end position="43"/>
    </location>
</feature>
<feature type="binding site" evidence="11">
    <location>
        <position position="160"/>
    </location>
    <ligand>
        <name>GTP</name>
        <dbReference type="ChEBI" id="CHEBI:37565"/>
    </ligand>
</feature>
<dbReference type="InterPro" id="IPR000926">
    <property type="entry name" value="RibA"/>
</dbReference>